<evidence type="ECO:0000313" key="2">
    <source>
        <dbReference type="Proteomes" id="UP001386437"/>
    </source>
</evidence>
<protein>
    <submittedName>
        <fullName evidence="1">Uncharacterized protein</fullName>
    </submittedName>
</protein>
<name>A0ABU8J4M4_9BURK</name>
<reference evidence="1 2" key="1">
    <citation type="journal article" date="2022" name="Arch. Microbiol.">
        <title>Paraburkholderia bengalensis sp. nov. isolated from roots of Oryza sativa, IR64.</title>
        <authorList>
            <person name="Nag P."/>
            <person name="Mondal N."/>
            <person name="Sarkar J."/>
            <person name="Das S."/>
        </authorList>
    </citation>
    <scope>NUCLEOTIDE SEQUENCE [LARGE SCALE GENOMIC DNA]</scope>
    <source>
        <strain evidence="1 2">IR64_4_BI</strain>
    </source>
</reference>
<gene>
    <name evidence="1" type="ORF">H3V53_36935</name>
</gene>
<accession>A0ABU8J4M4</accession>
<dbReference type="Proteomes" id="UP001386437">
    <property type="component" value="Unassembled WGS sequence"/>
</dbReference>
<dbReference type="RefSeq" id="WP_336602125.1">
    <property type="nucleotide sequence ID" value="NZ_JACFYJ010000115.1"/>
</dbReference>
<sequence>MDDRREHLTTYLEQLDRATDELQSGGDVGSRLALILIDNVAELLLHRNGKSRFGRAGKLEFPDAP</sequence>
<dbReference type="EMBL" id="JACFYJ010000115">
    <property type="protein sequence ID" value="MEI6002503.1"/>
    <property type="molecule type" value="Genomic_DNA"/>
</dbReference>
<organism evidence="1 2">
    <name type="scientific">Paraburkholderia bengalensis</name>
    <dbReference type="NCBI Taxonomy" id="2747562"/>
    <lineage>
        <taxon>Bacteria</taxon>
        <taxon>Pseudomonadati</taxon>
        <taxon>Pseudomonadota</taxon>
        <taxon>Betaproteobacteria</taxon>
        <taxon>Burkholderiales</taxon>
        <taxon>Burkholderiaceae</taxon>
        <taxon>Paraburkholderia</taxon>
    </lineage>
</organism>
<proteinExistence type="predicted"/>
<keyword evidence="2" id="KW-1185">Reference proteome</keyword>
<evidence type="ECO:0000313" key="1">
    <source>
        <dbReference type="EMBL" id="MEI6002503.1"/>
    </source>
</evidence>
<comment type="caution">
    <text evidence="1">The sequence shown here is derived from an EMBL/GenBank/DDBJ whole genome shotgun (WGS) entry which is preliminary data.</text>
</comment>